<accession>A0A386HTS2</accession>
<dbReference type="Proteomes" id="UP000266118">
    <property type="component" value="Chromosome"/>
</dbReference>
<gene>
    <name evidence="1" type="ORF">D6B99_16525</name>
</gene>
<keyword evidence="2" id="KW-1185">Reference proteome</keyword>
<dbReference type="KEGG" id="ark:D6B99_16525"/>
<reference evidence="1 2" key="1">
    <citation type="submission" date="2018-09" db="EMBL/GenBank/DDBJ databases">
        <title>Arachidicoccus sp. nov., a bacterium isolated from soil.</title>
        <authorList>
            <person name="Weon H.-Y."/>
            <person name="Kwon S.-W."/>
            <person name="Lee S.A."/>
        </authorList>
    </citation>
    <scope>NUCLEOTIDE SEQUENCE [LARGE SCALE GENOMIC DNA]</scope>
    <source>
        <strain evidence="1 2">KIS59-12</strain>
    </source>
</reference>
<dbReference type="AlphaFoldDB" id="A0A386HTS2"/>
<organism evidence="1 2">
    <name type="scientific">Arachidicoccus soli</name>
    <dbReference type="NCBI Taxonomy" id="2341117"/>
    <lineage>
        <taxon>Bacteria</taxon>
        <taxon>Pseudomonadati</taxon>
        <taxon>Bacteroidota</taxon>
        <taxon>Chitinophagia</taxon>
        <taxon>Chitinophagales</taxon>
        <taxon>Chitinophagaceae</taxon>
        <taxon>Arachidicoccus</taxon>
    </lineage>
</organism>
<dbReference type="OrthoDB" id="956134at2"/>
<proteinExistence type="predicted"/>
<name>A0A386HTS2_9BACT</name>
<evidence type="ECO:0000313" key="1">
    <source>
        <dbReference type="EMBL" id="AYD49082.1"/>
    </source>
</evidence>
<evidence type="ECO:0000313" key="2">
    <source>
        <dbReference type="Proteomes" id="UP000266118"/>
    </source>
</evidence>
<dbReference type="RefSeq" id="WP_119990461.1">
    <property type="nucleotide sequence ID" value="NZ_CP032489.1"/>
</dbReference>
<dbReference type="EMBL" id="CP032489">
    <property type="protein sequence ID" value="AYD49082.1"/>
    <property type="molecule type" value="Genomic_DNA"/>
</dbReference>
<sequence length="113" mass="13165">MKSHLLSIGNFVKAIDALKHGKVIIIESGVIQLDNKEHTDDERDIIGIPINDYWLEKLGFKKIKSNYWRYSGKIKVPIRFCDKEKAKLKGWYLFEGYKISYVHQLQNVINALS</sequence>
<protein>
    <submittedName>
        <fullName evidence="1">Uncharacterized protein</fullName>
    </submittedName>
</protein>